<proteinExistence type="predicted"/>
<dbReference type="GeneID" id="36399732"/>
<dbReference type="AlphaFoldDB" id="A0A0N7L3Z3"/>
<organism evidence="2 3">
    <name type="scientific">Plasmopara halstedii</name>
    <name type="common">Downy mildew of sunflower</name>
    <dbReference type="NCBI Taxonomy" id="4781"/>
    <lineage>
        <taxon>Eukaryota</taxon>
        <taxon>Sar</taxon>
        <taxon>Stramenopiles</taxon>
        <taxon>Oomycota</taxon>
        <taxon>Peronosporomycetes</taxon>
        <taxon>Peronosporales</taxon>
        <taxon>Peronosporaceae</taxon>
        <taxon>Plasmopara</taxon>
    </lineage>
</organism>
<evidence type="ECO:0000313" key="2">
    <source>
        <dbReference type="EMBL" id="CEG37235.1"/>
    </source>
</evidence>
<feature type="region of interest" description="Disordered" evidence="1">
    <location>
        <begin position="56"/>
        <end position="78"/>
    </location>
</feature>
<feature type="compositionally biased region" description="Basic residues" evidence="1">
    <location>
        <begin position="56"/>
        <end position="68"/>
    </location>
</feature>
<sequence length="78" mass="9097">MASYGLVFSISDNYGEPPPALKLSELLTEVRYELWYLNRNMCIAIVIAFQSTKTLSAKKRQEKYRRQTRSQSNSSFRD</sequence>
<protein>
    <submittedName>
        <fullName evidence="2">Uncharacterized protein</fullName>
    </submittedName>
</protein>
<name>A0A0N7L3Z3_PLAHL</name>
<keyword evidence="3" id="KW-1185">Reference proteome</keyword>
<dbReference type="RefSeq" id="XP_024573604.1">
    <property type="nucleotide sequence ID" value="XM_024722538.1"/>
</dbReference>
<reference evidence="3" key="1">
    <citation type="submission" date="2014-09" db="EMBL/GenBank/DDBJ databases">
        <authorList>
            <person name="Sharma Rahul"/>
            <person name="Thines Marco"/>
        </authorList>
    </citation>
    <scope>NUCLEOTIDE SEQUENCE [LARGE SCALE GENOMIC DNA]</scope>
</reference>
<evidence type="ECO:0000313" key="3">
    <source>
        <dbReference type="Proteomes" id="UP000054928"/>
    </source>
</evidence>
<dbReference type="Proteomes" id="UP000054928">
    <property type="component" value="Unassembled WGS sequence"/>
</dbReference>
<dbReference type="EMBL" id="CCYD01000261">
    <property type="protein sequence ID" value="CEG37235.1"/>
    <property type="molecule type" value="Genomic_DNA"/>
</dbReference>
<feature type="compositionally biased region" description="Polar residues" evidence="1">
    <location>
        <begin position="69"/>
        <end position="78"/>
    </location>
</feature>
<evidence type="ECO:0000256" key="1">
    <source>
        <dbReference type="SAM" id="MobiDB-lite"/>
    </source>
</evidence>
<accession>A0A0N7L3Z3</accession>